<dbReference type="SUPFAM" id="SSF103481">
    <property type="entry name" value="Multidrug resistance efflux transporter EmrE"/>
    <property type="match status" value="1"/>
</dbReference>
<evidence type="ECO:0000256" key="1">
    <source>
        <dbReference type="SAM" id="Phobius"/>
    </source>
</evidence>
<dbReference type="GO" id="GO:0016020">
    <property type="term" value="C:membrane"/>
    <property type="evidence" value="ECO:0007669"/>
    <property type="project" value="InterPro"/>
</dbReference>
<sequence length="326" mass="33973">MILPTVLALLAAFTFAANNATLRRGVVGGTLSQAMVVTLLLGAVLVWIVALAVGGAGQLREFPLRSTLFFCGAGLLHFGFGRYCNYRATQAMGTVLVGPVQQTSVLITLVLAILLLGERLTMLHIAGIALIMVAPMLAARAHTPSTFRWLKRTPGAEPAKPKPKPAANSFQPKLGEGYLFAVLSALAYGSSPILVREGMVEGSGMAGGLTGAAVAYSAATLAVIAIVICQGGLARSLTMSRPTLGWYSTAGVTAAASQVFVYMALSIAPASVVIPIQRTSLVMRVWFARLLNPEFESFDGPVLLATALSLVGAVALAADPAWFGMK</sequence>
<name>A0A3P4B8X5_9BURK</name>
<keyword evidence="1" id="KW-1133">Transmembrane helix</keyword>
<feature type="transmembrane region" description="Helical" evidence="1">
    <location>
        <begin position="177"/>
        <end position="195"/>
    </location>
</feature>
<feature type="transmembrane region" description="Helical" evidence="1">
    <location>
        <begin position="297"/>
        <end position="318"/>
    </location>
</feature>
<evidence type="ECO:0000259" key="2">
    <source>
        <dbReference type="Pfam" id="PF00892"/>
    </source>
</evidence>
<keyword evidence="4" id="KW-1185">Reference proteome</keyword>
<feature type="transmembrane region" description="Helical" evidence="1">
    <location>
        <begin position="207"/>
        <end position="233"/>
    </location>
</feature>
<dbReference type="Pfam" id="PF00892">
    <property type="entry name" value="EamA"/>
    <property type="match status" value="1"/>
</dbReference>
<dbReference type="Proteomes" id="UP000277294">
    <property type="component" value="Unassembled WGS sequence"/>
</dbReference>
<keyword evidence="1" id="KW-0812">Transmembrane</keyword>
<feature type="transmembrane region" description="Helical" evidence="1">
    <location>
        <begin position="253"/>
        <end position="276"/>
    </location>
</feature>
<dbReference type="OrthoDB" id="8680228at2"/>
<evidence type="ECO:0000313" key="4">
    <source>
        <dbReference type="Proteomes" id="UP000277294"/>
    </source>
</evidence>
<reference evidence="3 4" key="1">
    <citation type="submission" date="2018-10" db="EMBL/GenBank/DDBJ databases">
        <authorList>
            <person name="Criscuolo A."/>
        </authorList>
    </citation>
    <scope>NUCLEOTIDE SEQUENCE [LARGE SCALE GENOMIC DNA]</scope>
    <source>
        <strain evidence="3">DnA1</strain>
    </source>
</reference>
<feature type="domain" description="EamA" evidence="2">
    <location>
        <begin position="6"/>
        <end position="136"/>
    </location>
</feature>
<feature type="transmembrane region" description="Helical" evidence="1">
    <location>
        <begin position="95"/>
        <end position="116"/>
    </location>
</feature>
<dbReference type="AlphaFoldDB" id="A0A3P4B8X5"/>
<accession>A0A3P4B8X5</accession>
<feature type="transmembrane region" description="Helical" evidence="1">
    <location>
        <begin position="32"/>
        <end position="54"/>
    </location>
</feature>
<protein>
    <submittedName>
        <fullName evidence="3">EamA-like transporter family protein</fullName>
    </submittedName>
</protein>
<keyword evidence="1" id="KW-0472">Membrane</keyword>
<evidence type="ECO:0000313" key="3">
    <source>
        <dbReference type="EMBL" id="VCU72421.1"/>
    </source>
</evidence>
<dbReference type="EMBL" id="UWPJ01000039">
    <property type="protein sequence ID" value="VCU72421.1"/>
    <property type="molecule type" value="Genomic_DNA"/>
</dbReference>
<feature type="transmembrane region" description="Helical" evidence="1">
    <location>
        <begin position="123"/>
        <end position="141"/>
    </location>
</feature>
<feature type="transmembrane region" description="Helical" evidence="1">
    <location>
        <begin position="66"/>
        <end position="83"/>
    </location>
</feature>
<gene>
    <name evidence="3" type="ORF">PIGHUM_04520</name>
</gene>
<dbReference type="InterPro" id="IPR000620">
    <property type="entry name" value="EamA_dom"/>
</dbReference>
<dbReference type="InterPro" id="IPR037185">
    <property type="entry name" value="EmrE-like"/>
</dbReference>
<dbReference type="RefSeq" id="WP_124081965.1">
    <property type="nucleotide sequence ID" value="NZ_UWPJ01000039.1"/>
</dbReference>
<organism evidence="3 4">
    <name type="scientific">Pigmentiphaga humi</name>
    <dbReference type="NCBI Taxonomy" id="2478468"/>
    <lineage>
        <taxon>Bacteria</taxon>
        <taxon>Pseudomonadati</taxon>
        <taxon>Pseudomonadota</taxon>
        <taxon>Betaproteobacteria</taxon>
        <taxon>Burkholderiales</taxon>
        <taxon>Alcaligenaceae</taxon>
        <taxon>Pigmentiphaga</taxon>
    </lineage>
</organism>
<proteinExistence type="predicted"/>